<dbReference type="SUPFAM" id="SSF102215">
    <property type="entry name" value="Creatininase"/>
    <property type="match status" value="1"/>
</dbReference>
<dbReference type="Pfam" id="PF02633">
    <property type="entry name" value="Creatininase"/>
    <property type="match status" value="1"/>
</dbReference>
<feature type="region of interest" description="Disordered" evidence="6">
    <location>
        <begin position="188"/>
        <end position="221"/>
    </location>
</feature>
<proteinExistence type="inferred from homology"/>
<protein>
    <submittedName>
        <fullName evidence="7">Creatinine amidohydrolase</fullName>
    </submittedName>
</protein>
<dbReference type="OrthoDB" id="9801445at2"/>
<feature type="compositionally biased region" description="Polar residues" evidence="6">
    <location>
        <begin position="202"/>
        <end position="213"/>
    </location>
</feature>
<keyword evidence="3 7" id="KW-0378">Hydrolase</keyword>
<evidence type="ECO:0000313" key="7">
    <source>
        <dbReference type="EMBL" id="SHJ80259.1"/>
    </source>
</evidence>
<organism evidence="7 8">
    <name type="scientific">Bradyrhizobium lablabi</name>
    <dbReference type="NCBI Taxonomy" id="722472"/>
    <lineage>
        <taxon>Bacteria</taxon>
        <taxon>Pseudomonadati</taxon>
        <taxon>Pseudomonadota</taxon>
        <taxon>Alphaproteobacteria</taxon>
        <taxon>Hyphomicrobiales</taxon>
        <taxon>Nitrobacteraceae</taxon>
        <taxon>Bradyrhizobium</taxon>
    </lineage>
</organism>
<evidence type="ECO:0000313" key="8">
    <source>
        <dbReference type="Proteomes" id="UP000189935"/>
    </source>
</evidence>
<evidence type="ECO:0000256" key="4">
    <source>
        <dbReference type="ARBA" id="ARBA00022833"/>
    </source>
</evidence>
<dbReference type="Gene3D" id="3.40.50.10310">
    <property type="entry name" value="Creatininase"/>
    <property type="match status" value="1"/>
</dbReference>
<evidence type="ECO:0000256" key="5">
    <source>
        <dbReference type="ARBA" id="ARBA00024029"/>
    </source>
</evidence>
<dbReference type="InterPro" id="IPR024087">
    <property type="entry name" value="Creatininase-like_sf"/>
</dbReference>
<dbReference type="EMBL" id="LT670844">
    <property type="protein sequence ID" value="SHJ80259.1"/>
    <property type="molecule type" value="Genomic_DNA"/>
</dbReference>
<keyword evidence="2" id="KW-0479">Metal-binding</keyword>
<dbReference type="RefSeq" id="WP_079537628.1">
    <property type="nucleotide sequence ID" value="NZ_LT670844.1"/>
</dbReference>
<comment type="cofactor">
    <cofactor evidence="1">
        <name>Zn(2+)</name>
        <dbReference type="ChEBI" id="CHEBI:29105"/>
    </cofactor>
</comment>
<sequence length="261" mass="27887">MDANTGRNFIERLTWDAVARRIDDGAAAILPIGAAAKQHGFHLPMNTDRIQAEWLAARLADRIDALIWPTVVYGYYPAFAEYAGSSGLSAPVFEATIAEIATDILGFGCRALFVLDTGISTMAPVDRALARLKSHDALHLGAYDGPRFRRAAQKLAEQSHGSHADELETSVMLALAPDLVDMSRAEASPALQHETPEPLTPTDKSSPNYSRSGSYGDPTLATPAKGELLLAAIVEDLAETAAAFLAEKDKSGETTHRSAST</sequence>
<dbReference type="Proteomes" id="UP000189935">
    <property type="component" value="Chromosome I"/>
</dbReference>
<accession>A0A1M6MA17</accession>
<dbReference type="InterPro" id="IPR003785">
    <property type="entry name" value="Creatininase/forma_Hydrolase"/>
</dbReference>
<evidence type="ECO:0000256" key="3">
    <source>
        <dbReference type="ARBA" id="ARBA00022801"/>
    </source>
</evidence>
<dbReference type="PANTHER" id="PTHR35005">
    <property type="entry name" value="3-DEHYDRO-SCYLLO-INOSOSE HYDROLASE"/>
    <property type="match status" value="1"/>
</dbReference>
<dbReference type="AlphaFoldDB" id="A0A1M6MA17"/>
<name>A0A1M6MA17_9BRAD</name>
<dbReference type="GO" id="GO:0016811">
    <property type="term" value="F:hydrolase activity, acting on carbon-nitrogen (but not peptide) bonds, in linear amides"/>
    <property type="evidence" value="ECO:0007669"/>
    <property type="project" value="TreeGrafter"/>
</dbReference>
<evidence type="ECO:0000256" key="6">
    <source>
        <dbReference type="SAM" id="MobiDB-lite"/>
    </source>
</evidence>
<dbReference type="PANTHER" id="PTHR35005:SF1">
    <property type="entry name" value="2-AMINO-5-FORMYLAMINO-6-RIBOSYLAMINOPYRIMIDIN-4(3H)-ONE 5'-MONOPHOSPHATE DEFORMYLASE"/>
    <property type="match status" value="1"/>
</dbReference>
<gene>
    <name evidence="7" type="ORF">SAMN05444159_1539</name>
</gene>
<evidence type="ECO:0000256" key="2">
    <source>
        <dbReference type="ARBA" id="ARBA00022723"/>
    </source>
</evidence>
<reference evidence="7 8" key="1">
    <citation type="submission" date="2016-11" db="EMBL/GenBank/DDBJ databases">
        <authorList>
            <person name="Jaros S."/>
            <person name="Januszkiewicz K."/>
            <person name="Wedrychowicz H."/>
        </authorList>
    </citation>
    <scope>NUCLEOTIDE SEQUENCE [LARGE SCALE GENOMIC DNA]</scope>
    <source>
        <strain evidence="7 8">GAS499</strain>
    </source>
</reference>
<dbReference type="GO" id="GO:0009231">
    <property type="term" value="P:riboflavin biosynthetic process"/>
    <property type="evidence" value="ECO:0007669"/>
    <property type="project" value="TreeGrafter"/>
</dbReference>
<keyword evidence="4" id="KW-0862">Zinc</keyword>
<dbReference type="GO" id="GO:0046872">
    <property type="term" value="F:metal ion binding"/>
    <property type="evidence" value="ECO:0007669"/>
    <property type="project" value="UniProtKB-KW"/>
</dbReference>
<evidence type="ECO:0000256" key="1">
    <source>
        <dbReference type="ARBA" id="ARBA00001947"/>
    </source>
</evidence>
<comment type="similarity">
    <text evidence="5">Belongs to the creatininase superfamily.</text>
</comment>